<dbReference type="PROSITE" id="PS50060">
    <property type="entry name" value="MAM_2"/>
    <property type="match status" value="2"/>
</dbReference>
<dbReference type="InterPro" id="IPR013320">
    <property type="entry name" value="ConA-like_dom_sf"/>
</dbReference>
<dbReference type="SMART" id="SM00137">
    <property type="entry name" value="MAM"/>
    <property type="match status" value="1"/>
</dbReference>
<name>A0ABM1T3N9_LIMPO</name>
<dbReference type="Pfam" id="PF00629">
    <property type="entry name" value="MAM"/>
    <property type="match status" value="1"/>
</dbReference>
<feature type="non-terminal residue" evidence="3">
    <location>
        <position position="1"/>
    </location>
</feature>
<dbReference type="RefSeq" id="XP_022250495.1">
    <property type="nucleotide sequence ID" value="XM_022394787.1"/>
</dbReference>
<dbReference type="CDD" id="cd06263">
    <property type="entry name" value="MAM"/>
    <property type="match status" value="1"/>
</dbReference>
<feature type="domain" description="MAM" evidence="1">
    <location>
        <begin position="1"/>
        <end position="66"/>
    </location>
</feature>
<feature type="domain" description="MAM" evidence="1">
    <location>
        <begin position="68"/>
        <end position="224"/>
    </location>
</feature>
<dbReference type="InterPro" id="IPR051560">
    <property type="entry name" value="MAM_domain-containing"/>
</dbReference>
<dbReference type="Proteomes" id="UP000694941">
    <property type="component" value="Unplaced"/>
</dbReference>
<gene>
    <name evidence="3" type="primary">LOC111087597</name>
</gene>
<dbReference type="GeneID" id="111087597"/>
<protein>
    <submittedName>
        <fullName evidence="3">MAM and LDL-receptor class A domain-containing protein 1-like</fullName>
    </submittedName>
</protein>
<organism evidence="2 3">
    <name type="scientific">Limulus polyphemus</name>
    <name type="common">Atlantic horseshoe crab</name>
    <dbReference type="NCBI Taxonomy" id="6850"/>
    <lineage>
        <taxon>Eukaryota</taxon>
        <taxon>Metazoa</taxon>
        <taxon>Ecdysozoa</taxon>
        <taxon>Arthropoda</taxon>
        <taxon>Chelicerata</taxon>
        <taxon>Merostomata</taxon>
        <taxon>Xiphosura</taxon>
        <taxon>Limulidae</taxon>
        <taxon>Limulus</taxon>
    </lineage>
</organism>
<dbReference type="SUPFAM" id="SSF49899">
    <property type="entry name" value="Concanavalin A-like lectins/glucanases"/>
    <property type="match status" value="1"/>
</dbReference>
<keyword evidence="2" id="KW-1185">Reference proteome</keyword>
<accession>A0ABM1T3N9</accession>
<evidence type="ECO:0000313" key="3">
    <source>
        <dbReference type="RefSeq" id="XP_022250495.1"/>
    </source>
</evidence>
<evidence type="ECO:0000313" key="2">
    <source>
        <dbReference type="Proteomes" id="UP000694941"/>
    </source>
</evidence>
<dbReference type="PANTHER" id="PTHR23282:SF101">
    <property type="entry name" value="MAM DOMAIN-CONTAINING PROTEIN"/>
    <property type="match status" value="1"/>
</dbReference>
<reference evidence="3" key="1">
    <citation type="submission" date="2025-08" db="UniProtKB">
        <authorList>
            <consortium name="RefSeq"/>
        </authorList>
    </citation>
    <scope>IDENTIFICATION</scope>
    <source>
        <tissue evidence="3">Muscle</tissue>
    </source>
</reference>
<dbReference type="PANTHER" id="PTHR23282">
    <property type="entry name" value="APICAL ENDOSOMAL GLYCOPROTEIN PRECURSOR"/>
    <property type="match status" value="1"/>
</dbReference>
<dbReference type="InterPro" id="IPR000998">
    <property type="entry name" value="MAM_dom"/>
</dbReference>
<proteinExistence type="predicted"/>
<dbReference type="Gene3D" id="2.60.120.200">
    <property type="match status" value="2"/>
</dbReference>
<sequence>LAVLSRNNSDVETILWLWSYSSGFRWLYTQLSVDSASLKKVMFVAEVTSGGVALDDISILSNVCPSQEICTFDSEDMCNYRQDPANYIIWELKSGSSSDVLFNIIDHTTKTLAGNFLYLNLEQAGKEGKEAGHLARIFSPVYEATEGSCVSFWYHMTGVMKESLNCYQYTSSGLSDPIWSTEGDLGQYWYGASFSVLSPKLPWQAAFEVLLDEKEKLRLPWMIL</sequence>
<evidence type="ECO:0000259" key="1">
    <source>
        <dbReference type="PROSITE" id="PS50060"/>
    </source>
</evidence>